<dbReference type="AlphaFoldDB" id="A0A369M3P9"/>
<accession>A0A369M3P9</accession>
<evidence type="ECO:0008006" key="3">
    <source>
        <dbReference type="Google" id="ProtNLM"/>
    </source>
</evidence>
<evidence type="ECO:0000313" key="1">
    <source>
        <dbReference type="EMBL" id="RDB66260.1"/>
    </source>
</evidence>
<sequence>MTCSASGGDAARAAELLQGARRVLIGAGAGLSAAAGLSYGGERFARNFAPFIEKYGMTDMYSAGFYPFPSEEARWGYWARHVWVNRHEPDALPLYRALHAFARERATRTASSWPGCSRAPRTASCPPSSCPRAPCAAARWPCTCAWTGTS</sequence>
<comment type="caution">
    <text evidence="1">The sequence shown here is derived from an EMBL/GenBank/DDBJ whole genome shotgun (WGS) entry which is preliminary data.</text>
</comment>
<reference evidence="1 2" key="1">
    <citation type="journal article" date="2018" name="Elife">
        <title>Discovery and characterization of a prevalent human gut bacterial enzyme sufficient for the inactivation of a family of plant toxins.</title>
        <authorList>
            <person name="Koppel N."/>
            <person name="Bisanz J.E."/>
            <person name="Pandelia M.E."/>
            <person name="Turnbaugh P.J."/>
            <person name="Balskus E.P."/>
        </authorList>
    </citation>
    <scope>NUCLEOTIDE SEQUENCE [LARGE SCALE GENOMIC DNA]</scope>
    <source>
        <strain evidence="1 2">3C</strain>
    </source>
</reference>
<dbReference type="RefSeq" id="WP_114568378.1">
    <property type="nucleotide sequence ID" value="NZ_CABMMS010000002.1"/>
</dbReference>
<dbReference type="Proteomes" id="UP000254000">
    <property type="component" value="Unassembled WGS sequence"/>
</dbReference>
<name>A0A369M3P9_9ACTN</name>
<protein>
    <recommendedName>
        <fullName evidence="3">Deacetylase sirtuin-type domain-containing protein</fullName>
    </recommendedName>
</protein>
<gene>
    <name evidence="1" type="ORF">C1877_03440</name>
</gene>
<dbReference type="EMBL" id="PPTS01000002">
    <property type="protein sequence ID" value="RDB66260.1"/>
    <property type="molecule type" value="Genomic_DNA"/>
</dbReference>
<dbReference type="GeneID" id="78358766"/>
<organism evidence="1 2">
    <name type="scientific">Gordonibacter pamelaeae</name>
    <dbReference type="NCBI Taxonomy" id="471189"/>
    <lineage>
        <taxon>Bacteria</taxon>
        <taxon>Bacillati</taxon>
        <taxon>Actinomycetota</taxon>
        <taxon>Coriobacteriia</taxon>
        <taxon>Eggerthellales</taxon>
        <taxon>Eggerthellaceae</taxon>
        <taxon>Gordonibacter</taxon>
    </lineage>
</organism>
<dbReference type="InterPro" id="IPR029035">
    <property type="entry name" value="DHS-like_NAD/FAD-binding_dom"/>
</dbReference>
<dbReference type="OrthoDB" id="3192862at2"/>
<evidence type="ECO:0000313" key="2">
    <source>
        <dbReference type="Proteomes" id="UP000254000"/>
    </source>
</evidence>
<dbReference type="SUPFAM" id="SSF52467">
    <property type="entry name" value="DHS-like NAD/FAD-binding domain"/>
    <property type="match status" value="1"/>
</dbReference>
<keyword evidence="2" id="KW-1185">Reference proteome</keyword>
<proteinExistence type="predicted"/>